<dbReference type="GO" id="GO:0016874">
    <property type="term" value="F:ligase activity"/>
    <property type="evidence" value="ECO:0007669"/>
    <property type="project" value="UniProtKB-KW"/>
</dbReference>
<dbReference type="PANTHER" id="PTHR37422:SF13">
    <property type="entry name" value="LIPOPOLYSACCHARIDE BIOSYNTHESIS PROTEIN PA4999-RELATED"/>
    <property type="match status" value="1"/>
</dbReference>
<evidence type="ECO:0000256" key="2">
    <source>
        <dbReference type="ARBA" id="ARBA00022692"/>
    </source>
</evidence>
<reference evidence="8" key="1">
    <citation type="journal article" date="2019" name="Int. J. Syst. Evol. Microbiol.">
        <title>The Global Catalogue of Microorganisms (GCM) 10K type strain sequencing project: providing services to taxonomists for standard genome sequencing and annotation.</title>
        <authorList>
            <consortium name="The Broad Institute Genomics Platform"/>
            <consortium name="The Broad Institute Genome Sequencing Center for Infectious Disease"/>
            <person name="Wu L."/>
            <person name="Ma J."/>
        </authorList>
    </citation>
    <scope>NUCLEOTIDE SEQUENCE [LARGE SCALE GENOMIC DNA]</scope>
    <source>
        <strain evidence="8">CCUG 62414</strain>
    </source>
</reference>
<protein>
    <submittedName>
        <fullName evidence="7">O-antigen ligase family protein</fullName>
    </submittedName>
</protein>
<feature type="domain" description="O-antigen ligase-related" evidence="6">
    <location>
        <begin position="237"/>
        <end position="384"/>
    </location>
</feature>
<dbReference type="InterPro" id="IPR051533">
    <property type="entry name" value="WaaL-like"/>
</dbReference>
<comment type="caution">
    <text evidence="7">The sequence shown here is derived from an EMBL/GenBank/DDBJ whole genome shotgun (WGS) entry which is preliminary data.</text>
</comment>
<evidence type="ECO:0000256" key="4">
    <source>
        <dbReference type="ARBA" id="ARBA00023136"/>
    </source>
</evidence>
<keyword evidence="2 5" id="KW-0812">Transmembrane</keyword>
<keyword evidence="4 5" id="KW-0472">Membrane</keyword>
<feature type="transmembrane region" description="Helical" evidence="5">
    <location>
        <begin position="229"/>
        <end position="246"/>
    </location>
</feature>
<feature type="transmembrane region" description="Helical" evidence="5">
    <location>
        <begin position="128"/>
        <end position="150"/>
    </location>
</feature>
<evidence type="ECO:0000259" key="6">
    <source>
        <dbReference type="Pfam" id="PF04932"/>
    </source>
</evidence>
<gene>
    <name evidence="7" type="ORF">ACFQ1R_05505</name>
</gene>
<evidence type="ECO:0000313" key="7">
    <source>
        <dbReference type="EMBL" id="MFD0989542.1"/>
    </source>
</evidence>
<feature type="transmembrane region" description="Helical" evidence="5">
    <location>
        <begin position="201"/>
        <end position="222"/>
    </location>
</feature>
<evidence type="ECO:0000256" key="1">
    <source>
        <dbReference type="ARBA" id="ARBA00004141"/>
    </source>
</evidence>
<feature type="transmembrane region" description="Helical" evidence="5">
    <location>
        <begin position="74"/>
        <end position="95"/>
    </location>
</feature>
<keyword evidence="7" id="KW-0436">Ligase</keyword>
<sequence>MNKINYIKAIGLHVLIGLVIYVSPALSKLYFLGVFVYFLNKIFKTKPSFKAVQVLIACAYVVGAEVFIRMTGGSFLYEASKYLVIVFCLIGLFTTRQRGQPIAYVIYILLLIPGIFVAAFTMTESTTLRTAIAFNLSGPICLGIVAVFCYKLRVSYNAIQKVFFTMALPLIATTVYLFLYNPSVRDTITGTGSNYAASGGFGPNQVATVLGLGMFIFGVRFFSQSPSMFFKLINAALFFLISYRAIITFSRGGVITAIIMIIAFIYLYFRKVNVFHKLRVSRLFVVFIGIGFSIWVYSSLQTGGFIDKRYANQDALGREKEDITTGRTDLVSFEIDEFLNSPIVGVGVGKIKELREQKEGILAASHNEMSRILSEHGLLGLIALSILLFTPLILRIKNKSNMFFYACYMFWLLTINHSSMRIAAPAFIYGLCLLSINYQTANTKKDIKTLSKLKITEANS</sequence>
<comment type="subcellular location">
    <subcellularLocation>
        <location evidence="1">Membrane</location>
        <topology evidence="1">Multi-pass membrane protein</topology>
    </subcellularLocation>
</comment>
<keyword evidence="8" id="KW-1185">Reference proteome</keyword>
<evidence type="ECO:0000313" key="8">
    <source>
        <dbReference type="Proteomes" id="UP001597061"/>
    </source>
</evidence>
<dbReference type="PANTHER" id="PTHR37422">
    <property type="entry name" value="TEICHURONIC ACID BIOSYNTHESIS PROTEIN TUAE"/>
    <property type="match status" value="1"/>
</dbReference>
<dbReference type="Proteomes" id="UP001597061">
    <property type="component" value="Unassembled WGS sequence"/>
</dbReference>
<dbReference type="InterPro" id="IPR007016">
    <property type="entry name" value="O-antigen_ligase-rel_domated"/>
</dbReference>
<feature type="transmembrane region" description="Helical" evidence="5">
    <location>
        <begin position="252"/>
        <end position="269"/>
    </location>
</feature>
<feature type="transmembrane region" description="Helical" evidence="5">
    <location>
        <begin position="376"/>
        <end position="394"/>
    </location>
</feature>
<dbReference type="RefSeq" id="WP_379925119.1">
    <property type="nucleotide sequence ID" value="NZ_JBHTJI010000001.1"/>
</dbReference>
<organism evidence="7 8">
    <name type="scientific">Mariniflexile jejuense</name>
    <dbReference type="NCBI Taxonomy" id="1173582"/>
    <lineage>
        <taxon>Bacteria</taxon>
        <taxon>Pseudomonadati</taxon>
        <taxon>Bacteroidota</taxon>
        <taxon>Flavobacteriia</taxon>
        <taxon>Flavobacteriales</taxon>
        <taxon>Flavobacteriaceae</taxon>
        <taxon>Mariniflexile</taxon>
    </lineage>
</organism>
<evidence type="ECO:0000256" key="3">
    <source>
        <dbReference type="ARBA" id="ARBA00022989"/>
    </source>
</evidence>
<evidence type="ECO:0000256" key="5">
    <source>
        <dbReference type="SAM" id="Phobius"/>
    </source>
</evidence>
<name>A0ABW3JGG6_9FLAO</name>
<feature type="transmembrane region" description="Helical" evidence="5">
    <location>
        <begin position="12"/>
        <end position="39"/>
    </location>
</feature>
<accession>A0ABW3JGG6</accession>
<feature type="transmembrane region" description="Helical" evidence="5">
    <location>
        <begin position="401"/>
        <end position="416"/>
    </location>
</feature>
<feature type="transmembrane region" description="Helical" evidence="5">
    <location>
        <begin position="281"/>
        <end position="300"/>
    </location>
</feature>
<feature type="transmembrane region" description="Helical" evidence="5">
    <location>
        <begin position="422"/>
        <end position="438"/>
    </location>
</feature>
<dbReference type="Pfam" id="PF04932">
    <property type="entry name" value="Wzy_C"/>
    <property type="match status" value="1"/>
</dbReference>
<feature type="transmembrane region" description="Helical" evidence="5">
    <location>
        <begin position="102"/>
        <end position="122"/>
    </location>
</feature>
<dbReference type="EMBL" id="JBHTJI010000001">
    <property type="protein sequence ID" value="MFD0989542.1"/>
    <property type="molecule type" value="Genomic_DNA"/>
</dbReference>
<keyword evidence="3 5" id="KW-1133">Transmembrane helix</keyword>
<feature type="transmembrane region" description="Helical" evidence="5">
    <location>
        <begin position="162"/>
        <end position="181"/>
    </location>
</feature>
<feature type="transmembrane region" description="Helical" evidence="5">
    <location>
        <begin position="51"/>
        <end position="68"/>
    </location>
</feature>
<proteinExistence type="predicted"/>